<dbReference type="PANTHER" id="PTHR33121:SF70">
    <property type="entry name" value="SIGNALING PROTEIN YKOW"/>
    <property type="match status" value="1"/>
</dbReference>
<evidence type="ECO:0000313" key="3">
    <source>
        <dbReference type="EMBL" id="RUO78540.1"/>
    </source>
</evidence>
<dbReference type="EMBL" id="PIQG01000002">
    <property type="protein sequence ID" value="RUO78540.1"/>
    <property type="molecule type" value="Genomic_DNA"/>
</dbReference>
<organism evidence="3 4">
    <name type="scientific">Pseudidiomarina taiwanensis</name>
    <dbReference type="NCBI Taxonomy" id="337250"/>
    <lineage>
        <taxon>Bacteria</taxon>
        <taxon>Pseudomonadati</taxon>
        <taxon>Pseudomonadota</taxon>
        <taxon>Gammaproteobacteria</taxon>
        <taxon>Alteromonadales</taxon>
        <taxon>Idiomarinaceae</taxon>
        <taxon>Pseudidiomarina</taxon>
    </lineage>
</organism>
<dbReference type="AlphaFoldDB" id="A0A432ZL27"/>
<feature type="domain" description="GGDEF" evidence="2">
    <location>
        <begin position="1"/>
        <end position="26"/>
    </location>
</feature>
<comment type="caution">
    <text evidence="3">The sequence shown here is derived from an EMBL/GenBank/DDBJ whole genome shotgun (WGS) entry which is preliminary data.</text>
</comment>
<dbReference type="SUPFAM" id="SSF141868">
    <property type="entry name" value="EAL domain-like"/>
    <property type="match status" value="1"/>
</dbReference>
<dbReference type="Gene3D" id="3.20.20.450">
    <property type="entry name" value="EAL domain"/>
    <property type="match status" value="1"/>
</dbReference>
<evidence type="ECO:0008006" key="5">
    <source>
        <dbReference type="Google" id="ProtNLM"/>
    </source>
</evidence>
<evidence type="ECO:0000313" key="4">
    <source>
        <dbReference type="Proteomes" id="UP000288279"/>
    </source>
</evidence>
<reference evidence="3 4" key="1">
    <citation type="journal article" date="2011" name="Front. Microbiol.">
        <title>Genomic signatures of strain selection and enhancement in Bacillus atrophaeus var. globigii, a historical biowarfare simulant.</title>
        <authorList>
            <person name="Gibbons H.S."/>
            <person name="Broomall S.M."/>
            <person name="McNew L.A."/>
            <person name="Daligault H."/>
            <person name="Chapman C."/>
            <person name="Bruce D."/>
            <person name="Karavis M."/>
            <person name="Krepps M."/>
            <person name="McGregor P.A."/>
            <person name="Hong C."/>
            <person name="Park K.H."/>
            <person name="Akmal A."/>
            <person name="Feldman A."/>
            <person name="Lin J.S."/>
            <person name="Chang W.E."/>
            <person name="Higgs B.W."/>
            <person name="Demirev P."/>
            <person name="Lindquist J."/>
            <person name="Liem A."/>
            <person name="Fochler E."/>
            <person name="Read T.D."/>
            <person name="Tapia R."/>
            <person name="Johnson S."/>
            <person name="Bishop-Lilly K.A."/>
            <person name="Detter C."/>
            <person name="Han C."/>
            <person name="Sozhamannan S."/>
            <person name="Rosenzweig C.N."/>
            <person name="Skowronski E.W."/>
        </authorList>
    </citation>
    <scope>NUCLEOTIDE SEQUENCE [LARGE SCALE GENOMIC DNA]</scope>
    <source>
        <strain evidence="3 4">PIT1</strain>
    </source>
</reference>
<dbReference type="OrthoDB" id="6597954at2"/>
<dbReference type="Pfam" id="PF00563">
    <property type="entry name" value="EAL"/>
    <property type="match status" value="1"/>
</dbReference>
<dbReference type="Proteomes" id="UP000288279">
    <property type="component" value="Unassembled WGS sequence"/>
</dbReference>
<dbReference type="InterPro" id="IPR000160">
    <property type="entry name" value="GGDEF_dom"/>
</dbReference>
<dbReference type="GO" id="GO:0071111">
    <property type="term" value="F:cyclic-guanylate-specific phosphodiesterase activity"/>
    <property type="evidence" value="ECO:0007669"/>
    <property type="project" value="InterPro"/>
</dbReference>
<dbReference type="RefSeq" id="WP_126827031.1">
    <property type="nucleotide sequence ID" value="NZ_PIQG01000002.1"/>
</dbReference>
<protein>
    <recommendedName>
        <fullName evidence="5">EAL domain-containing protein</fullName>
    </recommendedName>
</protein>
<dbReference type="SMART" id="SM00052">
    <property type="entry name" value="EAL"/>
    <property type="match status" value="1"/>
</dbReference>
<sequence length="291" mass="33435">MLLREAEIALYQAKRRGSLTVSVFDEIMRKYSEQHIILHHEMLEGLKNGQFSVHYQPVLDTESQQFSHCEALIRWYHPERKWVTAREFISIAEQTGAIVEIGQFVFEQVLRDWAILQQAGFELNIAINRSVREFVDRDVAANWLAKLDNAHMPHHARIIEITESMLMDRNKRQVQHLEMLRKNGIKIAIDDFGTGYSSLPYLRKYPVDIIKIDRSFLTNVSIDDTQTALVNGFLDIARSLGLTVIAEGLETAAQADYLAAKGCHYQQGFLYARPMPLSDLLEFLRGEEKGS</sequence>
<dbReference type="PANTHER" id="PTHR33121">
    <property type="entry name" value="CYCLIC DI-GMP PHOSPHODIESTERASE PDEF"/>
    <property type="match status" value="1"/>
</dbReference>
<dbReference type="PROSITE" id="PS50883">
    <property type="entry name" value="EAL"/>
    <property type="match status" value="1"/>
</dbReference>
<dbReference type="InterPro" id="IPR050706">
    <property type="entry name" value="Cyclic-di-GMP_PDE-like"/>
</dbReference>
<proteinExistence type="predicted"/>
<dbReference type="InterPro" id="IPR035919">
    <property type="entry name" value="EAL_sf"/>
</dbReference>
<name>A0A432ZL27_9GAMM</name>
<evidence type="ECO:0000259" key="1">
    <source>
        <dbReference type="PROSITE" id="PS50883"/>
    </source>
</evidence>
<dbReference type="CDD" id="cd01948">
    <property type="entry name" value="EAL"/>
    <property type="match status" value="1"/>
</dbReference>
<keyword evidence="4" id="KW-1185">Reference proteome</keyword>
<evidence type="ECO:0000259" key="2">
    <source>
        <dbReference type="PROSITE" id="PS50887"/>
    </source>
</evidence>
<dbReference type="InterPro" id="IPR001633">
    <property type="entry name" value="EAL_dom"/>
</dbReference>
<feature type="domain" description="EAL" evidence="1">
    <location>
        <begin position="35"/>
        <end position="288"/>
    </location>
</feature>
<gene>
    <name evidence="3" type="ORF">CWI83_05820</name>
</gene>
<dbReference type="PROSITE" id="PS50887">
    <property type="entry name" value="GGDEF"/>
    <property type="match status" value="1"/>
</dbReference>
<accession>A0A432ZL27</accession>